<organism evidence="1 2">
    <name type="scientific">Sporolactobacillus mangiferae</name>
    <dbReference type="NCBI Taxonomy" id="2940498"/>
    <lineage>
        <taxon>Bacteria</taxon>
        <taxon>Bacillati</taxon>
        <taxon>Bacillota</taxon>
        <taxon>Bacilli</taxon>
        <taxon>Bacillales</taxon>
        <taxon>Sporolactobacillaceae</taxon>
        <taxon>Sporolactobacillus</taxon>
    </lineage>
</organism>
<name>A0ABT0MD45_9BACL</name>
<gene>
    <name evidence="1" type="ORF">M3N64_12795</name>
</gene>
<sequence>MADVTEQILQSTLKLIGRQRAEAGKTVDSMYHKFFYPAVPNESPVVK</sequence>
<protein>
    <submittedName>
        <fullName evidence="1">Uncharacterized protein</fullName>
    </submittedName>
</protein>
<reference evidence="1 2" key="1">
    <citation type="submission" date="2022-05" db="EMBL/GenBank/DDBJ databases">
        <title>Sporolactobacillus sp nov CPB3-1, isolated from tree bark (Mangifera indica L.).</title>
        <authorList>
            <person name="Phuengjayaem S."/>
            <person name="Tanasupawat S."/>
        </authorList>
    </citation>
    <scope>NUCLEOTIDE SEQUENCE [LARGE SCALE GENOMIC DNA]</scope>
    <source>
        <strain evidence="1 2">CPB3-1</strain>
    </source>
</reference>
<keyword evidence="2" id="KW-1185">Reference proteome</keyword>
<comment type="caution">
    <text evidence="1">The sequence shown here is derived from an EMBL/GenBank/DDBJ whole genome shotgun (WGS) entry which is preliminary data.</text>
</comment>
<dbReference type="EMBL" id="JAMAST010000022">
    <property type="protein sequence ID" value="MCL1632799.1"/>
    <property type="molecule type" value="Genomic_DNA"/>
</dbReference>
<evidence type="ECO:0000313" key="1">
    <source>
        <dbReference type="EMBL" id="MCL1632799.1"/>
    </source>
</evidence>
<evidence type="ECO:0000313" key="2">
    <source>
        <dbReference type="Proteomes" id="UP001203004"/>
    </source>
</evidence>
<proteinExistence type="predicted"/>
<dbReference type="RefSeq" id="WP_249103223.1">
    <property type="nucleotide sequence ID" value="NZ_JAMAST010000022.1"/>
</dbReference>
<dbReference type="Proteomes" id="UP001203004">
    <property type="component" value="Unassembled WGS sequence"/>
</dbReference>
<accession>A0ABT0MD45</accession>